<proteinExistence type="predicted"/>
<evidence type="ECO:0000259" key="1">
    <source>
        <dbReference type="Pfam" id="PF22400"/>
    </source>
</evidence>
<dbReference type="RefSeq" id="WP_169626147.1">
    <property type="nucleotide sequence ID" value="NZ_JABBNT010000004.1"/>
</dbReference>
<dbReference type="Pfam" id="PF22400">
    <property type="entry name" value="DUF6980"/>
    <property type="match status" value="1"/>
</dbReference>
<name>A0A7Y0E210_9PROT</name>
<dbReference type="EMBL" id="JABBNT010000004">
    <property type="protein sequence ID" value="NMM45765.1"/>
    <property type="molecule type" value="Genomic_DNA"/>
</dbReference>
<feature type="domain" description="DUF6980" evidence="1">
    <location>
        <begin position="10"/>
        <end position="58"/>
    </location>
</feature>
<dbReference type="InterPro" id="IPR053918">
    <property type="entry name" value="DUF6980"/>
</dbReference>
<keyword evidence="3" id="KW-1185">Reference proteome</keyword>
<dbReference type="Proteomes" id="UP000539372">
    <property type="component" value="Unassembled WGS sequence"/>
</dbReference>
<evidence type="ECO:0000313" key="2">
    <source>
        <dbReference type="EMBL" id="NMM45765.1"/>
    </source>
</evidence>
<dbReference type="AlphaFoldDB" id="A0A7Y0E210"/>
<evidence type="ECO:0000313" key="3">
    <source>
        <dbReference type="Proteomes" id="UP000539372"/>
    </source>
</evidence>
<reference evidence="2 3" key="1">
    <citation type="submission" date="2020-04" db="EMBL/GenBank/DDBJ databases">
        <title>Rhodospirillaceae bacterium KN72 isolated from deep sea.</title>
        <authorList>
            <person name="Zhang D.-C."/>
        </authorList>
    </citation>
    <scope>NUCLEOTIDE SEQUENCE [LARGE SCALE GENOMIC DNA]</scope>
    <source>
        <strain evidence="2 3">KN72</strain>
    </source>
</reference>
<sequence>MMEIQPIRMRKIDYCPFCGTKLPSSLKAEWQRRIAEAGYDPNDEDLPEDFLSDRWWKNNGL</sequence>
<comment type="caution">
    <text evidence="2">The sequence shown here is derived from an EMBL/GenBank/DDBJ whole genome shotgun (WGS) entry which is preliminary data.</text>
</comment>
<accession>A0A7Y0E210</accession>
<protein>
    <recommendedName>
        <fullName evidence="1">DUF6980 domain-containing protein</fullName>
    </recommendedName>
</protein>
<gene>
    <name evidence="2" type="ORF">HH303_14810</name>
</gene>
<organism evidence="2 3">
    <name type="scientific">Pacificispira spongiicola</name>
    <dbReference type="NCBI Taxonomy" id="2729598"/>
    <lineage>
        <taxon>Bacteria</taxon>
        <taxon>Pseudomonadati</taxon>
        <taxon>Pseudomonadota</taxon>
        <taxon>Alphaproteobacteria</taxon>
        <taxon>Rhodospirillales</taxon>
        <taxon>Rhodospirillaceae</taxon>
        <taxon>Pacificispira</taxon>
    </lineage>
</organism>